<keyword evidence="4" id="KW-1003">Cell membrane</keyword>
<evidence type="ECO:0000256" key="3">
    <source>
        <dbReference type="ARBA" id="ARBA00022448"/>
    </source>
</evidence>
<keyword evidence="6 9" id="KW-0812">Transmembrane</keyword>
<keyword evidence="3" id="KW-0813">Transport</keyword>
<dbReference type="EMBL" id="CP025084">
    <property type="protein sequence ID" value="AUH04615.1"/>
    <property type="molecule type" value="Genomic_DNA"/>
</dbReference>
<feature type="transmembrane region" description="Helical" evidence="9">
    <location>
        <begin position="139"/>
        <end position="159"/>
    </location>
</feature>
<dbReference type="PANTHER" id="PTHR23514">
    <property type="entry name" value="BYPASS OF STOP CODON PROTEIN 6"/>
    <property type="match status" value="1"/>
</dbReference>
<evidence type="ECO:0000313" key="13">
    <source>
        <dbReference type="Proteomes" id="UP000017700"/>
    </source>
</evidence>
<feature type="transmembrane region" description="Helical" evidence="9">
    <location>
        <begin position="101"/>
        <end position="118"/>
    </location>
</feature>
<evidence type="ECO:0000313" key="11">
    <source>
        <dbReference type="EMBL" id="AUH00295.1"/>
    </source>
</evidence>
<feature type="transmembrane region" description="Helical" evidence="9">
    <location>
        <begin position="369"/>
        <end position="390"/>
    </location>
</feature>
<dbReference type="Proteomes" id="UP000017700">
    <property type="component" value="Chromosome"/>
</dbReference>
<evidence type="ECO:0000256" key="9">
    <source>
        <dbReference type="SAM" id="Phobius"/>
    </source>
</evidence>
<dbReference type="Pfam" id="PF07690">
    <property type="entry name" value="MFS_1"/>
    <property type="match status" value="1"/>
</dbReference>
<feature type="transmembrane region" description="Helical" evidence="9">
    <location>
        <begin position="12"/>
        <end position="30"/>
    </location>
</feature>
<organism evidence="12 13">
    <name type="scientific">Serratia sp. (strain ATCC 39006)</name>
    <name type="common">Prodigiosinella confusarubida</name>
    <dbReference type="NCBI Taxonomy" id="104623"/>
    <lineage>
        <taxon>Bacteria</taxon>
        <taxon>Pseudomonadati</taxon>
        <taxon>Pseudomonadota</taxon>
        <taxon>Gammaproteobacteria</taxon>
        <taxon>Enterobacterales</taxon>
        <taxon>Pectobacteriaceae</taxon>
        <taxon>Prodigiosinella</taxon>
    </lineage>
</organism>
<evidence type="ECO:0000313" key="12">
    <source>
        <dbReference type="EMBL" id="AUH04615.1"/>
    </source>
</evidence>
<dbReference type="FunFam" id="1.20.1250.20:FF:000135">
    <property type="entry name" value="MFS family transporter"/>
    <property type="match status" value="1"/>
</dbReference>
<dbReference type="RefSeq" id="WP_021016523.1">
    <property type="nucleotide sequence ID" value="NZ_CP025084.1"/>
</dbReference>
<dbReference type="OrthoDB" id="7066727at2"/>
<dbReference type="EMBL" id="CP025085">
    <property type="protein sequence ID" value="AUH00295.1"/>
    <property type="molecule type" value="Genomic_DNA"/>
</dbReference>
<reference evidence="12" key="2">
    <citation type="submission" date="2013-09" db="EMBL/GenBank/DDBJ databases">
        <authorList>
            <person name="Wang G."/>
            <person name="Yang Y."/>
            <person name="Su Y."/>
        </authorList>
    </citation>
    <scope>NUCLEOTIDE SEQUENCE</scope>
    <source>
        <strain evidence="12">ATCC 39006</strain>
    </source>
</reference>
<evidence type="ECO:0000256" key="8">
    <source>
        <dbReference type="ARBA" id="ARBA00023136"/>
    </source>
</evidence>
<reference evidence="12 13" key="1">
    <citation type="journal article" date="2013" name="Genome Announc.">
        <title>Draft genome sequence of Serratia sp. strain ATCC 39006, a model bacterium for analysis of the biosynthesis and regulation of prodigiosin, a carbapenem, and gas vesicles.</title>
        <authorList>
            <person name="Fineran P.C."/>
            <person name="Iglesias Cans M.C."/>
            <person name="Ramsay J.P."/>
            <person name="Wilf N.M."/>
            <person name="Cossyleon D."/>
            <person name="McNeil M.B."/>
            <person name="Williamson N.R."/>
            <person name="Monson R.E."/>
            <person name="Becher S.A."/>
            <person name="Stanton J.A."/>
            <person name="Brugger K."/>
            <person name="Brown S.D."/>
            <person name="Salmond G.P."/>
        </authorList>
    </citation>
    <scope>NUCLEOTIDE SEQUENCE [LARGE SCALE GENOMIC DNA]</scope>
    <source>
        <strain evidence="12">ATCC 39006</strain>
        <strain evidence="13">ATCC 39006 / SC 11482</strain>
    </source>
</reference>
<dbReference type="CDD" id="cd17396">
    <property type="entry name" value="MFS_YdiM_like"/>
    <property type="match status" value="1"/>
</dbReference>
<feature type="transmembrane region" description="Helical" evidence="9">
    <location>
        <begin position="255"/>
        <end position="273"/>
    </location>
</feature>
<dbReference type="KEGG" id="sera:Ser39006_011050"/>
<dbReference type="GO" id="GO:0005886">
    <property type="term" value="C:plasma membrane"/>
    <property type="evidence" value="ECO:0007669"/>
    <property type="project" value="UniProtKB-SubCell"/>
</dbReference>
<keyword evidence="8 9" id="KW-0472">Membrane</keyword>
<evidence type="ECO:0000256" key="6">
    <source>
        <dbReference type="ARBA" id="ARBA00022692"/>
    </source>
</evidence>
<sequence>MSQNKAFNAPFLLAVIGIYLSYFLHGVSVITLAQNMTPLATKFGTDNAGIAYLISGIGLGRLISILFFGVISDKFGRRFVILLGVILYIVFFFGIPASPNLIVAFILAVCVGVANAALDTGAYPALMECYPKTSGSAVILIKAMVSFGQMFYPLLVGYLLVNHIWYGYGIIIPGILFIFVTLLLLKSKFPSQLVDANITKDLPQMNQKPLAWLEGVASIVFGVAIFSTFYVIVVWMPKYAMAYAGMAEADALKTISYYSIGSLVCVFVFALLLKRMVRPVWANVFNSGLAVAAGIVIYLYPSSLVCNVGSFIIGFSAAGGLLQLGVSVMSEFFPKSKARVTSLYMLMGGLSNFLIPLITGYLSEIGLNYIILLDVAFAILAFITAIIVFVRYYKIFNIPANDVRLGERFFIIRKEDGKPLHL</sequence>
<dbReference type="KEGG" id="serq:CWC46_11045"/>
<accession>A0A2I5TJ74</accession>
<dbReference type="SUPFAM" id="SSF103473">
    <property type="entry name" value="MFS general substrate transporter"/>
    <property type="match status" value="1"/>
</dbReference>
<feature type="transmembrane region" description="Helical" evidence="9">
    <location>
        <begin position="210"/>
        <end position="235"/>
    </location>
</feature>
<feature type="domain" description="Major facilitator superfamily (MFS) profile" evidence="10">
    <location>
        <begin position="14"/>
        <end position="393"/>
    </location>
</feature>
<feature type="transmembrane region" description="Helical" evidence="9">
    <location>
        <begin position="280"/>
        <end position="300"/>
    </location>
</feature>
<feature type="transmembrane region" description="Helical" evidence="9">
    <location>
        <begin position="78"/>
        <end position="95"/>
    </location>
</feature>
<evidence type="ECO:0000256" key="1">
    <source>
        <dbReference type="ARBA" id="ARBA00004429"/>
    </source>
</evidence>
<reference evidence="12" key="4">
    <citation type="submission" date="2017-11" db="EMBL/GenBank/DDBJ databases">
        <title>Complete genome sequence of Serratia sp. ATCC 39006.</title>
        <authorList>
            <person name="Hampton H.G."/>
            <person name="Jackson S.A."/>
            <person name="Jauregui R."/>
            <person name="Poulter G.T.M."/>
            <person name="Salmond G.P.C."/>
            <person name="Fineran P.C."/>
        </authorList>
    </citation>
    <scope>NUCLEOTIDE SEQUENCE</scope>
    <source>
        <strain evidence="12">ATCC 39006</strain>
    </source>
</reference>
<keyword evidence="13" id="KW-1185">Reference proteome</keyword>
<dbReference type="PANTHER" id="PTHR23514:SF3">
    <property type="entry name" value="BYPASS OF STOP CODON PROTEIN 6"/>
    <property type="match status" value="1"/>
</dbReference>
<dbReference type="InterPro" id="IPR011701">
    <property type="entry name" value="MFS"/>
</dbReference>
<evidence type="ECO:0000313" key="14">
    <source>
        <dbReference type="Proteomes" id="UP000233778"/>
    </source>
</evidence>
<dbReference type="InterPro" id="IPR020846">
    <property type="entry name" value="MFS_dom"/>
</dbReference>
<evidence type="ECO:0000256" key="5">
    <source>
        <dbReference type="ARBA" id="ARBA00022519"/>
    </source>
</evidence>
<dbReference type="AlphaFoldDB" id="A0A2I5TJ74"/>
<dbReference type="STRING" id="104623.Ser39006_03261"/>
<dbReference type="PROSITE" id="PS50850">
    <property type="entry name" value="MFS"/>
    <property type="match status" value="1"/>
</dbReference>
<gene>
    <name evidence="11" type="ORF">CWC46_11045</name>
    <name evidence="12" type="ORF">Ser39006_011050</name>
</gene>
<dbReference type="Gene3D" id="1.20.1250.20">
    <property type="entry name" value="MFS general substrate transporter like domains"/>
    <property type="match status" value="2"/>
</dbReference>
<feature type="transmembrane region" description="Helical" evidence="9">
    <location>
        <begin position="165"/>
        <end position="185"/>
    </location>
</feature>
<feature type="transmembrane region" description="Helical" evidence="9">
    <location>
        <begin position="50"/>
        <end position="71"/>
    </location>
</feature>
<dbReference type="GO" id="GO:0022857">
    <property type="term" value="F:transmembrane transporter activity"/>
    <property type="evidence" value="ECO:0007669"/>
    <property type="project" value="InterPro"/>
</dbReference>
<dbReference type="InterPro" id="IPR036259">
    <property type="entry name" value="MFS_trans_sf"/>
</dbReference>
<proteinExistence type="inferred from homology"/>
<evidence type="ECO:0000256" key="7">
    <source>
        <dbReference type="ARBA" id="ARBA00022989"/>
    </source>
</evidence>
<evidence type="ECO:0000256" key="4">
    <source>
        <dbReference type="ARBA" id="ARBA00022475"/>
    </source>
</evidence>
<evidence type="ECO:0000256" key="2">
    <source>
        <dbReference type="ARBA" id="ARBA00008335"/>
    </source>
</evidence>
<keyword evidence="7 9" id="KW-1133">Transmembrane helix</keyword>
<reference evidence="11 14" key="3">
    <citation type="submission" date="2017-11" db="EMBL/GenBank/DDBJ databases">
        <title>Complete genome sequence of Serratia sp. ATCC 39006 LacA.</title>
        <authorList>
            <person name="Hampton H.G."/>
            <person name="Jackson S.A."/>
            <person name="Jauregui R."/>
            <person name="Poulter G.T.M."/>
            <person name="Salmond G.P.C."/>
            <person name="Fineran P.C."/>
        </authorList>
    </citation>
    <scope>NUCLEOTIDE SEQUENCE [LARGE SCALE GENOMIC DNA]</scope>
    <source>
        <strain evidence="11 14">ATCC 39006</strain>
    </source>
</reference>
<comment type="similarity">
    <text evidence="2">Belongs to the major facilitator superfamily.</text>
</comment>
<name>A0A2I5TJ74_SERS3</name>
<dbReference type="Proteomes" id="UP000233778">
    <property type="component" value="Chromosome"/>
</dbReference>
<feature type="transmembrane region" description="Helical" evidence="9">
    <location>
        <begin position="342"/>
        <end position="363"/>
    </location>
</feature>
<keyword evidence="5" id="KW-0997">Cell inner membrane</keyword>
<protein>
    <submittedName>
        <fullName evidence="12">MFS transporter</fullName>
    </submittedName>
</protein>
<feature type="transmembrane region" description="Helical" evidence="9">
    <location>
        <begin position="312"/>
        <end position="330"/>
    </location>
</feature>
<dbReference type="InterPro" id="IPR051788">
    <property type="entry name" value="MFS_Transporter"/>
</dbReference>
<evidence type="ECO:0000259" key="10">
    <source>
        <dbReference type="PROSITE" id="PS50850"/>
    </source>
</evidence>
<comment type="subcellular location">
    <subcellularLocation>
        <location evidence="1">Cell inner membrane</location>
        <topology evidence="1">Multi-pass membrane protein</topology>
    </subcellularLocation>
</comment>